<comment type="caution">
    <text evidence="2">The sequence shown here is derived from an EMBL/GenBank/DDBJ whole genome shotgun (WGS) entry which is preliminary data.</text>
</comment>
<dbReference type="Proteomes" id="UP001162031">
    <property type="component" value="Unassembled WGS sequence"/>
</dbReference>
<reference evidence="2" key="1">
    <citation type="submission" date="2022-12" db="EMBL/GenBank/DDBJ databases">
        <authorList>
            <person name="Webb A."/>
        </authorList>
    </citation>
    <scope>NUCLEOTIDE SEQUENCE</scope>
    <source>
        <strain evidence="2">Hp1</strain>
    </source>
</reference>
<keyword evidence="1" id="KW-0732">Signal</keyword>
<feature type="signal peptide" evidence="1">
    <location>
        <begin position="1"/>
        <end position="21"/>
    </location>
</feature>
<evidence type="ECO:0000256" key="1">
    <source>
        <dbReference type="SAM" id="SignalP"/>
    </source>
</evidence>
<evidence type="ECO:0000313" key="3">
    <source>
        <dbReference type="Proteomes" id="UP001162031"/>
    </source>
</evidence>
<dbReference type="EMBL" id="CANTFL010001446">
    <property type="protein sequence ID" value="CAI5740713.1"/>
    <property type="molecule type" value="Genomic_DNA"/>
</dbReference>
<organism evidence="2 3">
    <name type="scientific">Hyaloperonospora brassicae</name>
    <name type="common">Brassica downy mildew</name>
    <name type="synonym">Peronospora brassicae</name>
    <dbReference type="NCBI Taxonomy" id="162125"/>
    <lineage>
        <taxon>Eukaryota</taxon>
        <taxon>Sar</taxon>
        <taxon>Stramenopiles</taxon>
        <taxon>Oomycota</taxon>
        <taxon>Peronosporomycetes</taxon>
        <taxon>Peronosporales</taxon>
        <taxon>Peronosporaceae</taxon>
        <taxon>Hyaloperonospora</taxon>
    </lineage>
</organism>
<dbReference type="AlphaFoldDB" id="A0AAV0UWP6"/>
<sequence>MHLLCSLATCLVIGLWRTTDSSPTSSDRTDDAFKLPTAFPRVKTNASSIAPSLLEPYDSAVNVIDLNQPNDEERVGFFDEEALSKALLELENSKVFLDHLHPSHFFAGINAQEAQEEQVMADFARWIKYDDAFGKKYNTDRVYKNSVIQLMDTVKDEEKLVSLLLAFAKVPDEHDRASLLKRELRKAKLKLLKPDFIKWREDNLRPDEVYDMMRIGLEKRLIPSESAAKWYIVFQEIVLWLYYVREFNSEQKLYLANHVLFLLVEKRGQEEVVLFLHWLREESGLLNSVSMADTLQELMLLAYPETVDTMLLLWLGSDMRPYDVYERLVFAARRHMPQEVSPEEKQQFLLYKLIQWFTYIDVYVADGRFIFTDDDTVRVMIDFGTYFASEEVVESLTSLISVDGMEDRAIRLLVVLISKHVSSFDRATRNKLLRLIFTLHV</sequence>
<evidence type="ECO:0000313" key="2">
    <source>
        <dbReference type="EMBL" id="CAI5740713.1"/>
    </source>
</evidence>
<evidence type="ECO:0008006" key="4">
    <source>
        <dbReference type="Google" id="ProtNLM"/>
    </source>
</evidence>
<proteinExistence type="predicted"/>
<accession>A0AAV0UWP6</accession>
<protein>
    <recommendedName>
        <fullName evidence="4">RxLR effector candidate protein</fullName>
    </recommendedName>
</protein>
<feature type="chain" id="PRO_5043617436" description="RxLR effector candidate protein" evidence="1">
    <location>
        <begin position="22"/>
        <end position="441"/>
    </location>
</feature>
<keyword evidence="3" id="KW-1185">Reference proteome</keyword>
<gene>
    <name evidence="2" type="ORF">HBR001_LOCUS8242</name>
</gene>
<name>A0AAV0UWP6_HYABA</name>